<evidence type="ECO:0000256" key="2">
    <source>
        <dbReference type="ARBA" id="ARBA00004236"/>
    </source>
</evidence>
<dbReference type="STRING" id="35608.A0A2U1Q363"/>
<evidence type="ECO:0000256" key="1">
    <source>
        <dbReference type="ARBA" id="ARBA00004167"/>
    </source>
</evidence>
<dbReference type="OrthoDB" id="1305110at2759"/>
<dbReference type="AlphaFoldDB" id="A0A2U1Q363"/>
<dbReference type="Gene3D" id="3.80.10.10">
    <property type="entry name" value="Ribonuclease Inhibitor"/>
    <property type="match status" value="4"/>
</dbReference>
<evidence type="ECO:0000313" key="14">
    <source>
        <dbReference type="EMBL" id="PWA92461.1"/>
    </source>
</evidence>
<sequence length="637" mass="70619">MSNSKLFNSVILSCFFIAFASCTSPTTRKCSAQQARALLLFKESLFSINDTSSHTICEDVFPSENFPKLMNWNISSDCCNWDGVKCKHTTGDIIGLNLRCGMLQGNIHANSTLFNLPHLETLDMALNNLTLEPRALINLFQNCTNLKELSLRRVNISSGLPSNLNISSSLKKINLRSTSMHGKLPHNLFNLQSLEELNLSDNNFTGQIPSEISHLPKLSLLDLSNNIGIDLPPYILNNLLLNSTLLTNLWLAEINIGLVLPTYLNISSSLKSLDLTSTGLQGKVPDNIFNLKYLEELVLSGNSDLTGPMPIVNTSTSIDLKWLDLSLTNLSGELPYSIGHLKSLVFLSFSDCGLMGPLPESLVNLRQLVFLYLSSNMLSGVLPTRLFTLPSLEYVRLSRNMLNGTIPLELFSLQSIKGLSLGHNQLSGKIDVLGNVPVAQTFQKLTNLTYLDLSSNNFRGDWELDTLLSSLTDLRELHLSRSGLSVMTKNATSYVNPDFKILGLAYCKIKVFPKSLRAMKKLQSLDISNNDIHGHIPDWVGEIGGNRLLLLDLSNNSIAGTIPNDGPRVLHLAWESIQVSRMVHVVDIRWWRQKTTLGVPYLASLDAWKDPRMIAALPGSPFYKRHHLACLLRGVVA</sequence>
<feature type="chain" id="PRO_5015786655" evidence="11">
    <location>
        <begin position="23"/>
        <end position="637"/>
    </location>
</feature>
<keyword evidence="9" id="KW-0472">Membrane</keyword>
<dbReference type="InterPro" id="IPR055414">
    <property type="entry name" value="LRR_R13L4/SHOC2-like"/>
</dbReference>
<dbReference type="InterPro" id="IPR001611">
    <property type="entry name" value="Leu-rich_rpt"/>
</dbReference>
<dbReference type="FunFam" id="3.80.10.10:FF:000041">
    <property type="entry name" value="LRR receptor-like serine/threonine-protein kinase ERECTA"/>
    <property type="match status" value="1"/>
</dbReference>
<dbReference type="PROSITE" id="PS51257">
    <property type="entry name" value="PROKAR_LIPOPROTEIN"/>
    <property type="match status" value="1"/>
</dbReference>
<keyword evidence="5" id="KW-0812">Transmembrane</keyword>
<evidence type="ECO:0000256" key="4">
    <source>
        <dbReference type="ARBA" id="ARBA00022614"/>
    </source>
</evidence>
<keyword evidence="15" id="KW-1185">Reference proteome</keyword>
<evidence type="ECO:0000259" key="13">
    <source>
        <dbReference type="Pfam" id="PF23598"/>
    </source>
</evidence>
<feature type="signal peptide" evidence="11">
    <location>
        <begin position="1"/>
        <end position="22"/>
    </location>
</feature>
<dbReference type="Pfam" id="PF00560">
    <property type="entry name" value="LRR_1"/>
    <property type="match status" value="2"/>
</dbReference>
<comment type="caution">
    <text evidence="14">The sequence shown here is derived from an EMBL/GenBank/DDBJ whole genome shotgun (WGS) entry which is preliminary data.</text>
</comment>
<dbReference type="InterPro" id="IPR050647">
    <property type="entry name" value="Plant_LRR-RLKs"/>
</dbReference>
<dbReference type="FunFam" id="3.80.10.10:FF:000383">
    <property type="entry name" value="Leucine-rich repeat receptor protein kinase EMS1"/>
    <property type="match status" value="1"/>
</dbReference>
<organism evidence="14 15">
    <name type="scientific">Artemisia annua</name>
    <name type="common">Sweet wormwood</name>
    <dbReference type="NCBI Taxonomy" id="35608"/>
    <lineage>
        <taxon>Eukaryota</taxon>
        <taxon>Viridiplantae</taxon>
        <taxon>Streptophyta</taxon>
        <taxon>Embryophyta</taxon>
        <taxon>Tracheophyta</taxon>
        <taxon>Spermatophyta</taxon>
        <taxon>Magnoliopsida</taxon>
        <taxon>eudicotyledons</taxon>
        <taxon>Gunneridae</taxon>
        <taxon>Pentapetalae</taxon>
        <taxon>asterids</taxon>
        <taxon>campanulids</taxon>
        <taxon>Asterales</taxon>
        <taxon>Asteraceae</taxon>
        <taxon>Asteroideae</taxon>
        <taxon>Anthemideae</taxon>
        <taxon>Artemisiinae</taxon>
        <taxon>Artemisia</taxon>
    </lineage>
</organism>
<dbReference type="GO" id="GO:0051707">
    <property type="term" value="P:response to other organism"/>
    <property type="evidence" value="ECO:0007669"/>
    <property type="project" value="UniProtKB-ARBA"/>
</dbReference>
<keyword evidence="8" id="KW-1133">Transmembrane helix</keyword>
<dbReference type="Pfam" id="PF08263">
    <property type="entry name" value="LRRNT_2"/>
    <property type="match status" value="1"/>
</dbReference>
<dbReference type="EMBL" id="PKPP01000462">
    <property type="protein sequence ID" value="PWA92461.1"/>
    <property type="molecule type" value="Genomic_DNA"/>
</dbReference>
<dbReference type="GO" id="GO:0006952">
    <property type="term" value="P:defense response"/>
    <property type="evidence" value="ECO:0007669"/>
    <property type="project" value="UniProtKB-ARBA"/>
</dbReference>
<proteinExistence type="predicted"/>
<dbReference type="Pfam" id="PF13855">
    <property type="entry name" value="LRR_8"/>
    <property type="match status" value="1"/>
</dbReference>
<dbReference type="GO" id="GO:0033612">
    <property type="term" value="F:receptor serine/threonine kinase binding"/>
    <property type="evidence" value="ECO:0007669"/>
    <property type="project" value="TreeGrafter"/>
</dbReference>
<dbReference type="SMART" id="SM00369">
    <property type="entry name" value="LRR_TYP"/>
    <property type="match status" value="8"/>
</dbReference>
<evidence type="ECO:0000256" key="9">
    <source>
        <dbReference type="ARBA" id="ARBA00023136"/>
    </source>
</evidence>
<evidence type="ECO:0000256" key="3">
    <source>
        <dbReference type="ARBA" id="ARBA00022475"/>
    </source>
</evidence>
<keyword evidence="3" id="KW-1003">Cell membrane</keyword>
<evidence type="ECO:0000256" key="11">
    <source>
        <dbReference type="SAM" id="SignalP"/>
    </source>
</evidence>
<evidence type="ECO:0000259" key="12">
    <source>
        <dbReference type="Pfam" id="PF08263"/>
    </source>
</evidence>
<dbReference type="InterPro" id="IPR013210">
    <property type="entry name" value="LRR_N_plant-typ"/>
</dbReference>
<dbReference type="SUPFAM" id="SSF52058">
    <property type="entry name" value="L domain-like"/>
    <property type="match status" value="2"/>
</dbReference>
<dbReference type="GO" id="GO:0005886">
    <property type="term" value="C:plasma membrane"/>
    <property type="evidence" value="ECO:0007669"/>
    <property type="project" value="UniProtKB-SubCell"/>
</dbReference>
<dbReference type="PANTHER" id="PTHR48056">
    <property type="entry name" value="LRR RECEPTOR-LIKE SERINE/THREONINE-PROTEIN KINASE-RELATED"/>
    <property type="match status" value="1"/>
</dbReference>
<evidence type="ECO:0000256" key="7">
    <source>
        <dbReference type="ARBA" id="ARBA00022737"/>
    </source>
</evidence>
<gene>
    <name evidence="14" type="ORF">CTI12_AA006780</name>
</gene>
<dbReference type="Proteomes" id="UP000245207">
    <property type="component" value="Unassembled WGS sequence"/>
</dbReference>
<keyword evidence="7" id="KW-0677">Repeat</keyword>
<accession>A0A2U1Q363</accession>
<evidence type="ECO:0000256" key="8">
    <source>
        <dbReference type="ARBA" id="ARBA00022989"/>
    </source>
</evidence>
<feature type="domain" description="Leucine-rich repeat-containing N-terminal plant-type" evidence="12">
    <location>
        <begin position="32"/>
        <end position="86"/>
    </location>
</feature>
<evidence type="ECO:0000256" key="10">
    <source>
        <dbReference type="ARBA" id="ARBA00023180"/>
    </source>
</evidence>
<reference evidence="14 15" key="1">
    <citation type="journal article" date="2018" name="Mol. Plant">
        <title>The genome of Artemisia annua provides insight into the evolution of Asteraceae family and artemisinin biosynthesis.</title>
        <authorList>
            <person name="Shen Q."/>
            <person name="Zhang L."/>
            <person name="Liao Z."/>
            <person name="Wang S."/>
            <person name="Yan T."/>
            <person name="Shi P."/>
            <person name="Liu M."/>
            <person name="Fu X."/>
            <person name="Pan Q."/>
            <person name="Wang Y."/>
            <person name="Lv Z."/>
            <person name="Lu X."/>
            <person name="Zhang F."/>
            <person name="Jiang W."/>
            <person name="Ma Y."/>
            <person name="Chen M."/>
            <person name="Hao X."/>
            <person name="Li L."/>
            <person name="Tang Y."/>
            <person name="Lv G."/>
            <person name="Zhou Y."/>
            <person name="Sun X."/>
            <person name="Brodelius P.E."/>
            <person name="Rose J.K.C."/>
            <person name="Tang K."/>
        </authorList>
    </citation>
    <scope>NUCLEOTIDE SEQUENCE [LARGE SCALE GENOMIC DNA]</scope>
    <source>
        <strain evidence="15">cv. Huhao1</strain>
        <tissue evidence="14">Leaf</tissue>
    </source>
</reference>
<keyword evidence="4" id="KW-0433">Leucine-rich repeat</keyword>
<comment type="subcellular location">
    <subcellularLocation>
        <location evidence="2">Cell membrane</location>
    </subcellularLocation>
    <subcellularLocation>
        <location evidence="1">Membrane</location>
        <topology evidence="1">Single-pass membrane protein</topology>
    </subcellularLocation>
</comment>
<name>A0A2U1Q363_ARTAN</name>
<dbReference type="PROSITE" id="PS51450">
    <property type="entry name" value="LRR"/>
    <property type="match status" value="1"/>
</dbReference>
<dbReference type="Pfam" id="PF23598">
    <property type="entry name" value="LRR_14"/>
    <property type="match status" value="1"/>
</dbReference>
<evidence type="ECO:0000313" key="15">
    <source>
        <dbReference type="Proteomes" id="UP000245207"/>
    </source>
</evidence>
<dbReference type="InterPro" id="IPR032675">
    <property type="entry name" value="LRR_dom_sf"/>
</dbReference>
<dbReference type="InterPro" id="IPR003591">
    <property type="entry name" value="Leu-rich_rpt_typical-subtyp"/>
</dbReference>
<dbReference type="PANTHER" id="PTHR48056:SF57">
    <property type="entry name" value="LEUCINE-RICH REPEAT-CONTAINING N-TERMINAL PLANT-TYPE DOMAIN-CONTAINING PROTEIN"/>
    <property type="match status" value="1"/>
</dbReference>
<evidence type="ECO:0000256" key="6">
    <source>
        <dbReference type="ARBA" id="ARBA00022729"/>
    </source>
</evidence>
<keyword evidence="14" id="KW-0675">Receptor</keyword>
<protein>
    <submittedName>
        <fullName evidence="14">Receptor like protein 52</fullName>
    </submittedName>
</protein>
<evidence type="ECO:0000256" key="5">
    <source>
        <dbReference type="ARBA" id="ARBA00022692"/>
    </source>
</evidence>
<feature type="domain" description="Disease resistance R13L4/SHOC-2-like LRR" evidence="13">
    <location>
        <begin position="318"/>
        <end position="484"/>
    </location>
</feature>
<keyword evidence="10" id="KW-0325">Glycoprotein</keyword>
<keyword evidence="6 11" id="KW-0732">Signal</keyword>